<sequence>MMADDLTKGLPRLAYESFRHQLNMTDKKELLEANRRRELSEDETKLEELIIKDETTLTYSDFRISLGFYGSNGVKQYSDEILLFKTSGLYSDHRNKLNDPATQDKTIHEQVKHWLEHCQNNHPTCSEDADDAWLPTRLIYVGSGDGADRVKLIHTHQLASTELPAQYVALSHMWGTAKFVTLESSNLNRFQNEIPLMSLRRTFVDAVNVARELGVHYIWIDSLCIIQDSEEDWRKESKTMALVYANAVCTLAAAEAEGLEDGLLNVRRLATKLEFPQSLMLLGEPQTFEFRYEPRDFYTMRLATAPLRRRGWVLQETLLSRRTIYFGSPLIWECRGGLCGAGYAGEVPYQYPLLTQRKLWPSLLKPDDNYLRQWARIVATFSRTSLTKSRDKLVAISGIARTLAPNMQSEYVAGLWREPLASSRLPVSGDLLLASCLLWASGDQRLRDSKPPLISSVHCKSYRAPSWSWASVDGPIDWRYPVVADQNCELEIKEVYVKALGGDSFGPIEDAFLDVSAKLFTLGPYRSVRDGLWNARSRKPDVKWMVLDGEIAEDENLFLLLVMTSAQGAFGLVLNSTGRKNHLRIFKRIGFARVDYVTGGLGNSDWKVPGWESWFPRETIRLV</sequence>
<organism evidence="1 2">
    <name type="scientific">Fusarium decemcellulare</name>
    <dbReference type="NCBI Taxonomy" id="57161"/>
    <lineage>
        <taxon>Eukaryota</taxon>
        <taxon>Fungi</taxon>
        <taxon>Dikarya</taxon>
        <taxon>Ascomycota</taxon>
        <taxon>Pezizomycotina</taxon>
        <taxon>Sordariomycetes</taxon>
        <taxon>Hypocreomycetidae</taxon>
        <taxon>Hypocreales</taxon>
        <taxon>Nectriaceae</taxon>
        <taxon>Fusarium</taxon>
        <taxon>Fusarium decemcellulare species complex</taxon>
    </lineage>
</organism>
<dbReference type="EMBL" id="JANRMS010000314">
    <property type="protein sequence ID" value="KAJ3542101.1"/>
    <property type="molecule type" value="Genomic_DNA"/>
</dbReference>
<dbReference type="Proteomes" id="UP001148629">
    <property type="component" value="Unassembled WGS sequence"/>
</dbReference>
<evidence type="ECO:0000313" key="2">
    <source>
        <dbReference type="Proteomes" id="UP001148629"/>
    </source>
</evidence>
<name>A0ACC1SLM2_9HYPO</name>
<accession>A0ACC1SLM2</accession>
<gene>
    <name evidence="1" type="ORF">NM208_g4275</name>
</gene>
<evidence type="ECO:0000313" key="1">
    <source>
        <dbReference type="EMBL" id="KAJ3542101.1"/>
    </source>
</evidence>
<proteinExistence type="predicted"/>
<comment type="caution">
    <text evidence="1">The sequence shown here is derived from an EMBL/GenBank/DDBJ whole genome shotgun (WGS) entry which is preliminary data.</text>
</comment>
<reference evidence="1" key="1">
    <citation type="submission" date="2022-08" db="EMBL/GenBank/DDBJ databases">
        <title>Genome Sequence of Fusarium decemcellulare.</title>
        <authorList>
            <person name="Buettner E."/>
        </authorList>
    </citation>
    <scope>NUCLEOTIDE SEQUENCE</scope>
    <source>
        <strain evidence="1">Babe19</strain>
    </source>
</reference>
<protein>
    <submittedName>
        <fullName evidence="1">Uncharacterized protein</fullName>
    </submittedName>
</protein>
<keyword evidence="2" id="KW-1185">Reference proteome</keyword>